<proteinExistence type="predicted"/>
<dbReference type="NCBIfam" id="TIGR02532">
    <property type="entry name" value="IV_pilin_GFxxxE"/>
    <property type="match status" value="1"/>
</dbReference>
<protein>
    <submittedName>
        <fullName evidence="2">Prepilin-type N-terminal cleavage/methylation domain-containing protein</fullName>
    </submittedName>
</protein>
<dbReference type="InterPro" id="IPR012902">
    <property type="entry name" value="N_methyl_site"/>
</dbReference>
<dbReference type="RefSeq" id="WP_175517467.1">
    <property type="nucleotide sequence ID" value="NZ_FOQD01000010.1"/>
</dbReference>
<dbReference type="Gene3D" id="3.30.700.10">
    <property type="entry name" value="Glycoprotein, Type 4 Pilin"/>
    <property type="match status" value="1"/>
</dbReference>
<sequence>MKISKRSRPGFTLVELLVVIAVIAILISLLLPAVQQARAAAQRTACKNHLKQFGLAMHNYHDAFNTFPPGVVSPGTPAITTANASTVQVSGVGWGGEPSCWGLSSKRPCTTIWASI</sequence>
<evidence type="ECO:0000313" key="2">
    <source>
        <dbReference type="EMBL" id="SFI54467.1"/>
    </source>
</evidence>
<dbReference type="PANTHER" id="PTHR30093">
    <property type="entry name" value="GENERAL SECRETION PATHWAY PROTEIN G"/>
    <property type="match status" value="1"/>
</dbReference>
<dbReference type="PANTHER" id="PTHR30093:SF2">
    <property type="entry name" value="TYPE II SECRETION SYSTEM PROTEIN H"/>
    <property type="match status" value="1"/>
</dbReference>
<dbReference type="AlphaFoldDB" id="A0A1I3J2J9"/>
<gene>
    <name evidence="2" type="ORF">SAMN05421753_11038</name>
</gene>
<dbReference type="SUPFAM" id="SSF54523">
    <property type="entry name" value="Pili subunits"/>
    <property type="match status" value="1"/>
</dbReference>
<dbReference type="Pfam" id="PF07596">
    <property type="entry name" value="SBP_bac_10"/>
    <property type="match status" value="1"/>
</dbReference>
<dbReference type="STRING" id="1576369.SAMN05421753_11038"/>
<name>A0A1I3J2J9_9PLAN</name>
<evidence type="ECO:0000259" key="1">
    <source>
        <dbReference type="Pfam" id="PF07596"/>
    </source>
</evidence>
<dbReference type="Proteomes" id="UP000199518">
    <property type="component" value="Unassembled WGS sequence"/>
</dbReference>
<keyword evidence="3" id="KW-1185">Reference proteome</keyword>
<reference evidence="3" key="1">
    <citation type="submission" date="2016-10" db="EMBL/GenBank/DDBJ databases">
        <authorList>
            <person name="Varghese N."/>
            <person name="Submissions S."/>
        </authorList>
    </citation>
    <scope>NUCLEOTIDE SEQUENCE [LARGE SCALE GENOMIC DNA]</scope>
    <source>
        <strain evidence="3">DSM 26348</strain>
    </source>
</reference>
<dbReference type="InterPro" id="IPR011453">
    <property type="entry name" value="DUF1559"/>
</dbReference>
<dbReference type="InterPro" id="IPR045584">
    <property type="entry name" value="Pilin-like"/>
</dbReference>
<feature type="domain" description="DUF1559" evidence="1">
    <location>
        <begin position="35"/>
        <end position="94"/>
    </location>
</feature>
<dbReference type="Pfam" id="PF07963">
    <property type="entry name" value="N_methyl"/>
    <property type="match status" value="1"/>
</dbReference>
<evidence type="ECO:0000313" key="3">
    <source>
        <dbReference type="Proteomes" id="UP000199518"/>
    </source>
</evidence>
<dbReference type="EMBL" id="FOQD01000010">
    <property type="protein sequence ID" value="SFI54467.1"/>
    <property type="molecule type" value="Genomic_DNA"/>
</dbReference>
<organism evidence="2 3">
    <name type="scientific">Planctomicrobium piriforme</name>
    <dbReference type="NCBI Taxonomy" id="1576369"/>
    <lineage>
        <taxon>Bacteria</taxon>
        <taxon>Pseudomonadati</taxon>
        <taxon>Planctomycetota</taxon>
        <taxon>Planctomycetia</taxon>
        <taxon>Planctomycetales</taxon>
        <taxon>Planctomycetaceae</taxon>
        <taxon>Planctomicrobium</taxon>
    </lineage>
</organism>
<accession>A0A1I3J2J9</accession>